<dbReference type="OrthoDB" id="9801221at2"/>
<evidence type="ECO:0000313" key="3">
    <source>
        <dbReference type="Proteomes" id="UP000198607"/>
    </source>
</evidence>
<keyword evidence="1" id="KW-0472">Membrane</keyword>
<feature type="transmembrane region" description="Helical" evidence="1">
    <location>
        <begin position="204"/>
        <end position="225"/>
    </location>
</feature>
<feature type="transmembrane region" description="Helical" evidence="1">
    <location>
        <begin position="116"/>
        <end position="136"/>
    </location>
</feature>
<protein>
    <submittedName>
        <fullName evidence="2">Uncharacterized protein</fullName>
    </submittedName>
</protein>
<keyword evidence="1" id="KW-1133">Transmembrane helix</keyword>
<dbReference type="AlphaFoldDB" id="A0A1G8N0S0"/>
<proteinExistence type="predicted"/>
<organism evidence="2 3">
    <name type="scientific">Propionivibrio dicarboxylicus</name>
    <dbReference type="NCBI Taxonomy" id="83767"/>
    <lineage>
        <taxon>Bacteria</taxon>
        <taxon>Pseudomonadati</taxon>
        <taxon>Pseudomonadota</taxon>
        <taxon>Betaproteobacteria</taxon>
        <taxon>Rhodocyclales</taxon>
        <taxon>Rhodocyclaceae</taxon>
        <taxon>Propionivibrio</taxon>
    </lineage>
</organism>
<dbReference type="RefSeq" id="WP_143009938.1">
    <property type="nucleotide sequence ID" value="NZ_FNCY01000027.1"/>
</dbReference>
<sequence>MTRIYRCPKCGARFDPPRDLASECPSCGVWFHKFESPADAVPAPEPAMPEAVVRVEPSIFWGRAFLLVFLVLWGLQLAALDYRQAEINASFMHAILLPIHEAGHVFGMPFGEFICILGGSAFQILLPLGIGAAFLWRQRDVYGAAVCLWWAGASAVDLAPYVWDALAPQLILLGGHTGEDGPHDWIYLLSHLGVLPHAHRLGVAVHHLGVLVMAVAIGVGASWLWHRRPG</sequence>
<evidence type="ECO:0000313" key="2">
    <source>
        <dbReference type="EMBL" id="SDI73210.1"/>
    </source>
</evidence>
<accession>A0A1G8N0S0</accession>
<feature type="transmembrane region" description="Helical" evidence="1">
    <location>
        <begin position="141"/>
        <end position="163"/>
    </location>
</feature>
<keyword evidence="1" id="KW-0812">Transmembrane</keyword>
<name>A0A1G8N0S0_9RHOO</name>
<dbReference type="EMBL" id="FNCY01000027">
    <property type="protein sequence ID" value="SDI73210.1"/>
    <property type="molecule type" value="Genomic_DNA"/>
</dbReference>
<evidence type="ECO:0000256" key="1">
    <source>
        <dbReference type="SAM" id="Phobius"/>
    </source>
</evidence>
<keyword evidence="3" id="KW-1185">Reference proteome</keyword>
<dbReference type="STRING" id="83767.SAMN05660652_03953"/>
<reference evidence="2 3" key="1">
    <citation type="submission" date="2016-10" db="EMBL/GenBank/DDBJ databases">
        <authorList>
            <person name="de Groot N.N."/>
        </authorList>
    </citation>
    <scope>NUCLEOTIDE SEQUENCE [LARGE SCALE GENOMIC DNA]</scope>
    <source>
        <strain evidence="2 3">DSM 5885</strain>
    </source>
</reference>
<feature type="transmembrane region" description="Helical" evidence="1">
    <location>
        <begin position="58"/>
        <end position="79"/>
    </location>
</feature>
<gene>
    <name evidence="2" type="ORF">SAMN05660652_03953</name>
</gene>
<dbReference type="Proteomes" id="UP000198607">
    <property type="component" value="Unassembled WGS sequence"/>
</dbReference>